<dbReference type="EMBL" id="CAJZBQ010000026">
    <property type="protein sequence ID" value="CAG9320664.1"/>
    <property type="molecule type" value="Genomic_DNA"/>
</dbReference>
<protein>
    <recommendedName>
        <fullName evidence="10">Pre-mRNA-splicing factor SPF27</fullName>
    </recommendedName>
</protein>
<dbReference type="InterPro" id="IPR008409">
    <property type="entry name" value="SPF27"/>
</dbReference>
<dbReference type="GO" id="GO:0071013">
    <property type="term" value="C:catalytic step 2 spliceosome"/>
    <property type="evidence" value="ECO:0007669"/>
    <property type="project" value="TreeGrafter"/>
</dbReference>
<dbReference type="AlphaFoldDB" id="A0AAU9J403"/>
<keyword evidence="3" id="KW-0507">mRNA processing</keyword>
<dbReference type="PANTHER" id="PTHR13296">
    <property type="entry name" value="BCAS2 PROTEIN"/>
    <property type="match status" value="1"/>
</dbReference>
<comment type="caution">
    <text evidence="8">The sequence shown here is derived from an EMBL/GenBank/DDBJ whole genome shotgun (WGS) entry which is preliminary data.</text>
</comment>
<keyword evidence="7" id="KW-0175">Coiled coil</keyword>
<keyword evidence="5" id="KW-0508">mRNA splicing</keyword>
<sequence>METKAIEFKTRLTYQIANSHLVDALPYLDKYTENDNKIANELVQKEMKSFEPGDYLKELPLPKTNFESAPYFKEFFDNYSKENPVKAEAETENSIEELRKAKLQFCYNEMRNSNLKLLTKFGAEAWKRHIKDLDSYLKRIEKTVKNYENTNTAINQHRKADQENAETQIKSLQTEWSQLVKRNNELKILRNSMAGKVNKLKRPKIDKE</sequence>
<dbReference type="Proteomes" id="UP001162131">
    <property type="component" value="Unassembled WGS sequence"/>
</dbReference>
<evidence type="ECO:0000313" key="8">
    <source>
        <dbReference type="EMBL" id="CAG9320664.1"/>
    </source>
</evidence>
<comment type="subcellular location">
    <subcellularLocation>
        <location evidence="1">Nucleus</location>
    </subcellularLocation>
</comment>
<evidence type="ECO:0000256" key="7">
    <source>
        <dbReference type="SAM" id="Coils"/>
    </source>
</evidence>
<accession>A0AAU9J403</accession>
<name>A0AAU9J403_9CILI</name>
<evidence type="ECO:0000256" key="2">
    <source>
        <dbReference type="ARBA" id="ARBA00010788"/>
    </source>
</evidence>
<organism evidence="8 9">
    <name type="scientific">Blepharisma stoltei</name>
    <dbReference type="NCBI Taxonomy" id="1481888"/>
    <lineage>
        <taxon>Eukaryota</taxon>
        <taxon>Sar</taxon>
        <taxon>Alveolata</taxon>
        <taxon>Ciliophora</taxon>
        <taxon>Postciliodesmatophora</taxon>
        <taxon>Heterotrichea</taxon>
        <taxon>Heterotrichida</taxon>
        <taxon>Blepharismidae</taxon>
        <taxon>Blepharisma</taxon>
    </lineage>
</organism>
<evidence type="ECO:0000256" key="4">
    <source>
        <dbReference type="ARBA" id="ARBA00022728"/>
    </source>
</evidence>
<keyword evidence="6" id="KW-0539">Nucleus</keyword>
<dbReference type="Pfam" id="PF05700">
    <property type="entry name" value="BCAS2"/>
    <property type="match status" value="1"/>
</dbReference>
<comment type="similarity">
    <text evidence="2">Belongs to the SPF27 family.</text>
</comment>
<evidence type="ECO:0008006" key="10">
    <source>
        <dbReference type="Google" id="ProtNLM"/>
    </source>
</evidence>
<dbReference type="GO" id="GO:0008380">
    <property type="term" value="P:RNA splicing"/>
    <property type="evidence" value="ECO:0007669"/>
    <property type="project" value="UniProtKB-KW"/>
</dbReference>
<reference evidence="8" key="1">
    <citation type="submission" date="2021-09" db="EMBL/GenBank/DDBJ databases">
        <authorList>
            <consortium name="AG Swart"/>
            <person name="Singh M."/>
            <person name="Singh A."/>
            <person name="Seah K."/>
            <person name="Emmerich C."/>
        </authorList>
    </citation>
    <scope>NUCLEOTIDE SEQUENCE</scope>
    <source>
        <strain evidence="8">ATCC30299</strain>
    </source>
</reference>
<evidence type="ECO:0000313" key="9">
    <source>
        <dbReference type="Proteomes" id="UP001162131"/>
    </source>
</evidence>
<keyword evidence="9" id="KW-1185">Reference proteome</keyword>
<evidence type="ECO:0000256" key="5">
    <source>
        <dbReference type="ARBA" id="ARBA00023187"/>
    </source>
</evidence>
<dbReference type="GO" id="GO:0071011">
    <property type="term" value="C:precatalytic spliceosome"/>
    <property type="evidence" value="ECO:0007669"/>
    <property type="project" value="TreeGrafter"/>
</dbReference>
<dbReference type="PANTHER" id="PTHR13296:SF0">
    <property type="entry name" value="PRE-MRNA-SPLICING FACTOR SPF27"/>
    <property type="match status" value="1"/>
</dbReference>
<proteinExistence type="inferred from homology"/>
<dbReference type="GO" id="GO:0000974">
    <property type="term" value="C:Prp19 complex"/>
    <property type="evidence" value="ECO:0007669"/>
    <property type="project" value="TreeGrafter"/>
</dbReference>
<feature type="coiled-coil region" evidence="7">
    <location>
        <begin position="130"/>
        <end position="175"/>
    </location>
</feature>
<evidence type="ECO:0000256" key="3">
    <source>
        <dbReference type="ARBA" id="ARBA00022664"/>
    </source>
</evidence>
<dbReference type="GO" id="GO:0006397">
    <property type="term" value="P:mRNA processing"/>
    <property type="evidence" value="ECO:0007669"/>
    <property type="project" value="UniProtKB-KW"/>
</dbReference>
<gene>
    <name evidence="8" type="ORF">BSTOLATCC_MIC27135</name>
</gene>
<evidence type="ECO:0000256" key="1">
    <source>
        <dbReference type="ARBA" id="ARBA00004123"/>
    </source>
</evidence>
<evidence type="ECO:0000256" key="6">
    <source>
        <dbReference type="ARBA" id="ARBA00023242"/>
    </source>
</evidence>
<keyword evidence="4" id="KW-0747">Spliceosome</keyword>